<name>A0A8S4RWA4_9NEOP</name>
<dbReference type="InterPro" id="IPR042778">
    <property type="entry name" value="ZCWPW1/ZCWPW2"/>
</dbReference>
<evidence type="ECO:0000259" key="6">
    <source>
        <dbReference type="PROSITE" id="PS51050"/>
    </source>
</evidence>
<dbReference type="Gene3D" id="2.30.30.140">
    <property type="match status" value="1"/>
</dbReference>
<feature type="domain" description="PWWP" evidence="5">
    <location>
        <begin position="144"/>
        <end position="210"/>
    </location>
</feature>
<reference evidence="7" key="1">
    <citation type="submission" date="2022-03" db="EMBL/GenBank/DDBJ databases">
        <authorList>
            <person name="Lindestad O."/>
        </authorList>
    </citation>
    <scope>NUCLEOTIDE SEQUENCE</scope>
</reference>
<dbReference type="InterPro" id="IPR000313">
    <property type="entry name" value="PWWP_dom"/>
</dbReference>
<proteinExistence type="predicted"/>
<dbReference type="PROSITE" id="PS51050">
    <property type="entry name" value="ZF_CW"/>
    <property type="match status" value="1"/>
</dbReference>
<feature type="compositionally biased region" description="Polar residues" evidence="4">
    <location>
        <begin position="360"/>
        <end position="372"/>
    </location>
</feature>
<dbReference type="GO" id="GO:0005634">
    <property type="term" value="C:nucleus"/>
    <property type="evidence" value="ECO:0007669"/>
    <property type="project" value="TreeGrafter"/>
</dbReference>
<organism evidence="7 8">
    <name type="scientific">Pararge aegeria aegeria</name>
    <dbReference type="NCBI Taxonomy" id="348720"/>
    <lineage>
        <taxon>Eukaryota</taxon>
        <taxon>Metazoa</taxon>
        <taxon>Ecdysozoa</taxon>
        <taxon>Arthropoda</taxon>
        <taxon>Hexapoda</taxon>
        <taxon>Insecta</taxon>
        <taxon>Pterygota</taxon>
        <taxon>Neoptera</taxon>
        <taxon>Endopterygota</taxon>
        <taxon>Lepidoptera</taxon>
        <taxon>Glossata</taxon>
        <taxon>Ditrysia</taxon>
        <taxon>Papilionoidea</taxon>
        <taxon>Nymphalidae</taxon>
        <taxon>Satyrinae</taxon>
        <taxon>Satyrini</taxon>
        <taxon>Parargina</taxon>
        <taxon>Pararge</taxon>
    </lineage>
</organism>
<evidence type="ECO:0000256" key="3">
    <source>
        <dbReference type="ARBA" id="ARBA00022833"/>
    </source>
</evidence>
<dbReference type="PANTHER" id="PTHR15999:SF2">
    <property type="entry name" value="ZINC FINGER CW-TYPE PWWP DOMAIN PROTEIN 1"/>
    <property type="match status" value="1"/>
</dbReference>
<dbReference type="Proteomes" id="UP000838756">
    <property type="component" value="Unassembled WGS sequence"/>
</dbReference>
<dbReference type="Pfam" id="PF00855">
    <property type="entry name" value="PWWP"/>
    <property type="match status" value="1"/>
</dbReference>
<evidence type="ECO:0000259" key="5">
    <source>
        <dbReference type="PROSITE" id="PS50812"/>
    </source>
</evidence>
<evidence type="ECO:0000256" key="2">
    <source>
        <dbReference type="ARBA" id="ARBA00022771"/>
    </source>
</evidence>
<comment type="caution">
    <text evidence="7">The sequence shown here is derived from an EMBL/GenBank/DDBJ whole genome shotgun (WGS) entry which is preliminary data.</text>
</comment>
<dbReference type="SMART" id="SM00293">
    <property type="entry name" value="PWWP"/>
    <property type="match status" value="1"/>
</dbReference>
<evidence type="ECO:0000256" key="1">
    <source>
        <dbReference type="ARBA" id="ARBA00022723"/>
    </source>
</evidence>
<dbReference type="EMBL" id="CAKXAJ010025574">
    <property type="protein sequence ID" value="CAH2241217.1"/>
    <property type="molecule type" value="Genomic_DNA"/>
</dbReference>
<feature type="region of interest" description="Disordered" evidence="4">
    <location>
        <begin position="34"/>
        <end position="57"/>
    </location>
</feature>
<dbReference type="OrthoDB" id="757982at2759"/>
<gene>
    <name evidence="7" type="primary">jg3282</name>
    <name evidence="7" type="ORF">PAEG_LOCUS17668</name>
</gene>
<dbReference type="Pfam" id="PF07496">
    <property type="entry name" value="zf-CW"/>
    <property type="match status" value="1"/>
</dbReference>
<keyword evidence="3" id="KW-0862">Zinc</keyword>
<protein>
    <submittedName>
        <fullName evidence="7">Jg3282 protein</fullName>
    </submittedName>
</protein>
<dbReference type="SUPFAM" id="SSF63748">
    <property type="entry name" value="Tudor/PWWP/MBT"/>
    <property type="match status" value="1"/>
</dbReference>
<accession>A0A8S4RWA4</accession>
<dbReference type="InterPro" id="IPR011124">
    <property type="entry name" value="Znf_CW"/>
</dbReference>
<dbReference type="CDD" id="cd20145">
    <property type="entry name" value="PWWP_ZCWPW1"/>
    <property type="match status" value="1"/>
</dbReference>
<evidence type="ECO:0000256" key="4">
    <source>
        <dbReference type="SAM" id="MobiDB-lite"/>
    </source>
</evidence>
<keyword evidence="1" id="KW-0479">Metal-binding</keyword>
<keyword evidence="2" id="KW-0863">Zinc-finger</keyword>
<feature type="domain" description="CW-type" evidence="6">
    <location>
        <begin position="78"/>
        <end position="130"/>
    </location>
</feature>
<feature type="compositionally biased region" description="Basic and acidic residues" evidence="4">
    <location>
        <begin position="34"/>
        <end position="48"/>
    </location>
</feature>
<evidence type="ECO:0000313" key="8">
    <source>
        <dbReference type="Proteomes" id="UP000838756"/>
    </source>
</evidence>
<dbReference type="Gene3D" id="3.30.40.100">
    <property type="match status" value="1"/>
</dbReference>
<sequence>MDKANLSIEIAREPEEEAHQPLLLKMPPVPNRERKTVHINFAEDEKPDSQSSSSYKDVLSQPGDCMTHCQRLLWLQKRRTQGLWAQCDDCNRWRYLPDVLDRHDLPKKWYCRMNSDLAFSSCSAPEIPIRIHDEEDLIHSEYSAGSLVLARIDGWPWWPAMVDDCPDTEQYYWLDGFSDIPTHYNVVFFDSLEVTRAWLAPSQLKPYKEAKNIVKGSLTNKNYRKRLEVAIKQANEAEKLTQLERLTKYSFISRYKGTIATPKKINRSEIQKYQKQFKRKFSVAIEISDSENEAESQPITETPKKRNVITLGTKKKKLEKDVNLETNIRAINQSLIVEVDTNSDLAKADLVLTNDIDTSTTYVPDTTVPNTVEESHGTPDRACSSGSEDFDF</sequence>
<evidence type="ECO:0000313" key="7">
    <source>
        <dbReference type="EMBL" id="CAH2241217.1"/>
    </source>
</evidence>
<dbReference type="AlphaFoldDB" id="A0A8S4RWA4"/>
<feature type="region of interest" description="Disordered" evidence="4">
    <location>
        <begin position="360"/>
        <end position="392"/>
    </location>
</feature>
<dbReference type="PROSITE" id="PS50812">
    <property type="entry name" value="PWWP"/>
    <property type="match status" value="1"/>
</dbReference>
<dbReference type="GO" id="GO:0008270">
    <property type="term" value="F:zinc ion binding"/>
    <property type="evidence" value="ECO:0007669"/>
    <property type="project" value="UniProtKB-KW"/>
</dbReference>
<dbReference type="PANTHER" id="PTHR15999">
    <property type="entry name" value="ZINC FINGER CW-TYPE PWWP DOMAIN PROTEIN 1"/>
    <property type="match status" value="1"/>
</dbReference>
<keyword evidence="8" id="KW-1185">Reference proteome</keyword>